<dbReference type="OrthoDB" id="9971002at2"/>
<dbReference type="EMBL" id="FOAJ01000005">
    <property type="protein sequence ID" value="SEL17174.1"/>
    <property type="molecule type" value="Genomic_DNA"/>
</dbReference>
<dbReference type="AlphaFoldDB" id="A0A1H7N174"/>
<sequence>MRATDTRSGTIDLNLRNLWFQAYIAALHRAEPVSAGMIADDAVRVAINRWKVLPNTTSPAESPGPVR</sequence>
<reference evidence="2" key="1">
    <citation type="submission" date="2016-10" db="EMBL/GenBank/DDBJ databases">
        <authorList>
            <person name="Varghese N."/>
            <person name="Submissions S."/>
        </authorList>
    </citation>
    <scope>NUCLEOTIDE SEQUENCE [LARGE SCALE GENOMIC DNA]</scope>
    <source>
        <strain evidence="2">LMG 26416</strain>
    </source>
</reference>
<evidence type="ECO:0000313" key="2">
    <source>
        <dbReference type="Proteomes" id="UP000199120"/>
    </source>
</evidence>
<dbReference type="Proteomes" id="UP000199120">
    <property type="component" value="Unassembled WGS sequence"/>
</dbReference>
<keyword evidence="2" id="KW-1185">Reference proteome</keyword>
<accession>A0A1H7N174</accession>
<proteinExistence type="predicted"/>
<evidence type="ECO:0000313" key="1">
    <source>
        <dbReference type="EMBL" id="SEL17174.1"/>
    </source>
</evidence>
<protein>
    <submittedName>
        <fullName evidence="1">Uncharacterized protein</fullName>
    </submittedName>
</protein>
<gene>
    <name evidence="1" type="ORF">SAMN05192542_105280</name>
</gene>
<dbReference type="STRING" id="416943.SAMN05445871_1505"/>
<organism evidence="1 2">
    <name type="scientific">Paraburkholderia caballeronis</name>
    <dbReference type="NCBI Taxonomy" id="416943"/>
    <lineage>
        <taxon>Bacteria</taxon>
        <taxon>Pseudomonadati</taxon>
        <taxon>Pseudomonadota</taxon>
        <taxon>Betaproteobacteria</taxon>
        <taxon>Burkholderiales</taxon>
        <taxon>Burkholderiaceae</taxon>
        <taxon>Paraburkholderia</taxon>
    </lineage>
</organism>
<name>A0A1H7N174_9BURK</name>
<dbReference type="RefSeq" id="WP_143040657.1">
    <property type="nucleotide sequence ID" value="NZ_FNSR01000001.1"/>
</dbReference>